<dbReference type="EMBL" id="UXSR01005352">
    <property type="protein sequence ID" value="VDD81316.1"/>
    <property type="molecule type" value="Genomic_DNA"/>
</dbReference>
<gene>
    <name evidence="1" type="ORF">MCOS_LOCUS7319</name>
</gene>
<evidence type="ECO:0000313" key="3">
    <source>
        <dbReference type="WBParaSite" id="MCOS_0000731801-mRNA-1"/>
    </source>
</evidence>
<name>A0A0R3UIP4_MESCO</name>
<proteinExistence type="predicted"/>
<accession>A0A0R3UIP4</accession>
<dbReference type="WBParaSite" id="MCOS_0000731801-mRNA-1">
    <property type="protein sequence ID" value="MCOS_0000731801-mRNA-1"/>
    <property type="gene ID" value="MCOS_0000731801"/>
</dbReference>
<reference evidence="3" key="1">
    <citation type="submission" date="2017-02" db="UniProtKB">
        <authorList>
            <consortium name="WormBaseParasite"/>
        </authorList>
    </citation>
    <scope>IDENTIFICATION</scope>
</reference>
<evidence type="ECO:0000313" key="2">
    <source>
        <dbReference type="Proteomes" id="UP000267029"/>
    </source>
</evidence>
<reference evidence="1 2" key="2">
    <citation type="submission" date="2018-10" db="EMBL/GenBank/DDBJ databases">
        <authorList>
            <consortium name="Pathogen Informatics"/>
        </authorList>
    </citation>
    <scope>NUCLEOTIDE SEQUENCE [LARGE SCALE GENOMIC DNA]</scope>
</reference>
<dbReference type="Proteomes" id="UP000267029">
    <property type="component" value="Unassembled WGS sequence"/>
</dbReference>
<evidence type="ECO:0000313" key="1">
    <source>
        <dbReference type="EMBL" id="VDD81316.1"/>
    </source>
</evidence>
<dbReference type="AlphaFoldDB" id="A0A0R3UIP4"/>
<sequence>MVLVENPDPKDRQARGPHLPLGITFRICSTPPVNIAHYAVLAGLPKSNAFQEKQFWSSTQIDKIAQLW</sequence>
<keyword evidence="2" id="KW-1185">Reference proteome</keyword>
<organism evidence="3">
    <name type="scientific">Mesocestoides corti</name>
    <name type="common">Flatworm</name>
    <dbReference type="NCBI Taxonomy" id="53468"/>
    <lineage>
        <taxon>Eukaryota</taxon>
        <taxon>Metazoa</taxon>
        <taxon>Spiralia</taxon>
        <taxon>Lophotrochozoa</taxon>
        <taxon>Platyhelminthes</taxon>
        <taxon>Cestoda</taxon>
        <taxon>Eucestoda</taxon>
        <taxon>Cyclophyllidea</taxon>
        <taxon>Mesocestoididae</taxon>
        <taxon>Mesocestoides</taxon>
    </lineage>
</organism>
<protein>
    <submittedName>
        <fullName evidence="1 3">Uncharacterized protein</fullName>
    </submittedName>
</protein>